<organism evidence="2">
    <name type="scientific">Chromera velia CCMP2878</name>
    <dbReference type="NCBI Taxonomy" id="1169474"/>
    <lineage>
        <taxon>Eukaryota</taxon>
        <taxon>Sar</taxon>
        <taxon>Alveolata</taxon>
        <taxon>Colpodellida</taxon>
        <taxon>Chromeraceae</taxon>
        <taxon>Chromera</taxon>
    </lineage>
</organism>
<evidence type="ECO:0000256" key="1">
    <source>
        <dbReference type="SAM" id="Phobius"/>
    </source>
</evidence>
<accession>A0A0G4FFS4</accession>
<proteinExistence type="predicted"/>
<dbReference type="VEuPathDB" id="CryptoDB:Cvel_16702"/>
<evidence type="ECO:0000313" key="2">
    <source>
        <dbReference type="EMBL" id="CEM11898.1"/>
    </source>
</evidence>
<dbReference type="EMBL" id="CDMZ01000327">
    <property type="protein sequence ID" value="CEM11898.1"/>
    <property type="molecule type" value="Genomic_DNA"/>
</dbReference>
<protein>
    <submittedName>
        <fullName evidence="2">Uncharacterized protein</fullName>
    </submittedName>
</protein>
<gene>
    <name evidence="2" type="ORF">Cvel_16702</name>
</gene>
<name>A0A0G4FFS4_9ALVE</name>
<keyword evidence="1" id="KW-1133">Transmembrane helix</keyword>
<keyword evidence="1" id="KW-0472">Membrane</keyword>
<reference evidence="2" key="1">
    <citation type="submission" date="2014-11" db="EMBL/GenBank/DDBJ databases">
        <authorList>
            <person name="Otto D Thomas"/>
            <person name="Naeem Raeece"/>
        </authorList>
    </citation>
    <scope>NUCLEOTIDE SEQUENCE</scope>
</reference>
<sequence>MGGAIRLLHKDDGRSPWRAGLADDTPFFHCFNLLLHMVALVIGHSVLVPADRRGVACGDSDFVQLLIQLQFADIKAGARPEVAMLSEEGFVLPSDLRRDMREINFRK</sequence>
<keyword evidence="1" id="KW-0812">Transmembrane</keyword>
<feature type="transmembrane region" description="Helical" evidence="1">
    <location>
        <begin position="26"/>
        <end position="47"/>
    </location>
</feature>
<dbReference type="AlphaFoldDB" id="A0A0G4FFS4"/>